<keyword evidence="1" id="KW-0489">Methyltransferase</keyword>
<protein>
    <submittedName>
        <fullName evidence="1">Class I SAM-dependent methyltransferase</fullName>
    </submittedName>
</protein>
<reference evidence="1" key="1">
    <citation type="submission" date="2019-09" db="EMBL/GenBank/DDBJ databases">
        <title>Comparative Genomics of Leptospira interrogans Reveals Genome Plasticity - A Common Adaptive Strategy for Survival in Various Hosts.</title>
        <authorList>
            <person name="Ramli S.R."/>
            <person name="Bunk B."/>
            <person name="Goris M."/>
            <person name="Bhuju S."/>
            <person name="Jarek M."/>
            <person name="Sproer C."/>
            <person name="Mustakim S."/>
            <person name="Strommenger B."/>
            <person name="Pessler F."/>
        </authorList>
    </citation>
    <scope>NUCLEOTIDE SEQUENCE</scope>
    <source>
        <strain evidence="1">1489</strain>
    </source>
</reference>
<evidence type="ECO:0000313" key="1">
    <source>
        <dbReference type="EMBL" id="QOI50335.1"/>
    </source>
</evidence>
<dbReference type="PANTHER" id="PTHR43861">
    <property type="entry name" value="TRANS-ACONITATE 2-METHYLTRANSFERASE-RELATED"/>
    <property type="match status" value="1"/>
</dbReference>
<dbReference type="SUPFAM" id="SSF53335">
    <property type="entry name" value="S-adenosyl-L-methionine-dependent methyltransferases"/>
    <property type="match status" value="1"/>
</dbReference>
<gene>
    <name evidence="1" type="ORF">Lepto1489_07665</name>
</gene>
<dbReference type="InterPro" id="IPR029063">
    <property type="entry name" value="SAM-dependent_MTases_sf"/>
</dbReference>
<dbReference type="Proteomes" id="UP000663255">
    <property type="component" value="Chromosome 1"/>
</dbReference>
<proteinExistence type="predicted"/>
<evidence type="ECO:0000313" key="2">
    <source>
        <dbReference type="Proteomes" id="UP000663255"/>
    </source>
</evidence>
<dbReference type="GO" id="GO:0008168">
    <property type="term" value="F:methyltransferase activity"/>
    <property type="evidence" value="ECO:0007669"/>
    <property type="project" value="UniProtKB-KW"/>
</dbReference>
<dbReference type="Gene3D" id="3.40.50.150">
    <property type="entry name" value="Vaccinia Virus protein VP39"/>
    <property type="match status" value="1"/>
</dbReference>
<dbReference type="CDD" id="cd02440">
    <property type="entry name" value="AdoMet_MTases"/>
    <property type="match status" value="1"/>
</dbReference>
<organism evidence="1 2">
    <name type="scientific">Leptospira interrogans serovar Bataviae</name>
    <dbReference type="NCBI Taxonomy" id="312175"/>
    <lineage>
        <taxon>Bacteria</taxon>
        <taxon>Pseudomonadati</taxon>
        <taxon>Spirochaetota</taxon>
        <taxon>Spirochaetia</taxon>
        <taxon>Leptospirales</taxon>
        <taxon>Leptospiraceae</taxon>
        <taxon>Leptospira</taxon>
    </lineage>
</organism>
<keyword evidence="1" id="KW-0808">Transferase</keyword>
<dbReference type="AlphaFoldDB" id="A0AAP9WII5"/>
<name>A0AAP9WII5_LEPIR</name>
<dbReference type="EMBL" id="CP043893">
    <property type="protein sequence ID" value="QOI50335.1"/>
    <property type="molecule type" value="Genomic_DNA"/>
</dbReference>
<dbReference type="GO" id="GO:0032259">
    <property type="term" value="P:methylation"/>
    <property type="evidence" value="ECO:0007669"/>
    <property type="project" value="UniProtKB-KW"/>
</dbReference>
<accession>A0AAP9WII5</accession>
<sequence>MKVENRYIDGTYLEKNPIWDREDSPWKVKHVNLVLQKFDIKPKSICEIGCGPGDNLIHINKIFPTSQLFGFDISPQLRSFWKENVKNNLTNGNLKFCLGDFHNINKKKYDLIMMLDVFEHVRDPFTFLENSIKFATYFIFHIPLDLSAMSVLRNIPLLDVREKAGHLHYYTKDLALETLKDSGYEILYWKYTQASLSSPNRSLKTKLMSIPRTIFYSIHKDLGVRLLGGETLMVLATAKKTLRSLK</sequence>
<dbReference type="RefSeq" id="WP_000862006.1">
    <property type="nucleotide sequence ID" value="NZ_CP043880.1"/>
</dbReference>
<dbReference type="PANTHER" id="PTHR43861:SF6">
    <property type="entry name" value="METHYLTRANSFERASE TYPE 11"/>
    <property type="match status" value="1"/>
</dbReference>
<dbReference type="Pfam" id="PF13489">
    <property type="entry name" value="Methyltransf_23"/>
    <property type="match status" value="1"/>
</dbReference>